<feature type="repeat" description="TPR" evidence="2">
    <location>
        <begin position="814"/>
        <end position="847"/>
    </location>
</feature>
<dbReference type="GO" id="GO:0005680">
    <property type="term" value="C:anaphase-promoting complex"/>
    <property type="evidence" value="ECO:0007669"/>
    <property type="project" value="TreeGrafter"/>
</dbReference>
<evidence type="ECO:0000256" key="4">
    <source>
        <dbReference type="SAM" id="Phobius"/>
    </source>
</evidence>
<sequence>MEAILIDCVNNSLRHFMYRNSIFMCERLCAEFPSETNLQLLAGCYLQNSQAYSAYHILKGTQMAQSRYLFAISCFQMDLLNEAEAALCPPNEPGAEVPNGAPGHFLLGLIYSDYVLCEMLMKETECPQLKFSIDSKAIELCMYLAKLLDIPKAFSLVVYYTSLKKYTDRRKSAIHHFKQALSIDPLFWAAYEQLCILGAAEETAAVFDEAAALCIQKQYMNCVSASHNLSISNEDHNLVSARNFGLEDGSPRQLKHLQGNNLRDMPGNYHGASTLGGPVSQPSNGVPPNLSFYNTPSPMATQLSGVAPPPLFRNVLPNCSNPSTLGSDNFPRSIVNSNIQGPRKKFVDEGKLRKVKSSNTTFLHLIFLLGFLSIWQVVWACYIDTYIGKISGRLFFDSGPRRSTRLAAEAGANQNTSATLVAGYGTNNSSKYLGGSKLSSMAIRSVTVRKGQSWGNENYDEGIRNEAFDDSRANNTSSNCSSLPPGDSRPLETEVATMPVGVTISASCILNGALEILGLLRTLGEGYRLFCMYRCQDALDVYMKLPLKHYNTGWVLCQVGKAYVELVDYLEADRAFSLARRASPYSLEGLDVYSTVLYHLKEEMKLSYLAQELISTDRLAPQSCFVYVLLPILCGVKGPFVFIHNFRCAMGNCYSLQKDHETALKNFQRAVQLDSRFAYAHTLCGHEYVALEDFENGIKSYQSALRIDARHYKSWHGLGMVYLRQEKNEFSEHHFQMAFQINPHSSVIMSYLGTALHALKRNEEALEMMERAILADKKNPLPRYQKANILVSLESFDEALDVLEELKEYAPRESSVYALMGKIYKRRNMYEKAMLHFGLALDLKPSATDVATIKADIEKLHVPDELEDSL</sequence>
<feature type="repeat" description="TPR" evidence="2">
    <location>
        <begin position="678"/>
        <end position="711"/>
    </location>
</feature>
<dbReference type="PANTHER" id="PTHR12558">
    <property type="entry name" value="CELL DIVISION CYCLE 16,23,27"/>
    <property type="match status" value="1"/>
</dbReference>
<keyword evidence="4" id="KW-0812">Transmembrane</keyword>
<feature type="repeat" description="TPR" evidence="2">
    <location>
        <begin position="712"/>
        <end position="745"/>
    </location>
</feature>
<dbReference type="GO" id="GO:0007091">
    <property type="term" value="P:metaphase/anaphase transition of mitotic cell cycle"/>
    <property type="evidence" value="ECO:0007669"/>
    <property type="project" value="TreeGrafter"/>
</dbReference>
<dbReference type="PANTHER" id="PTHR12558:SF13">
    <property type="entry name" value="CELL DIVISION CYCLE PROTEIN 27 HOMOLOG"/>
    <property type="match status" value="1"/>
</dbReference>
<organism evidence="5 6">
    <name type="scientific">Populus tomentosa</name>
    <name type="common">Chinese white poplar</name>
    <dbReference type="NCBI Taxonomy" id="118781"/>
    <lineage>
        <taxon>Eukaryota</taxon>
        <taxon>Viridiplantae</taxon>
        <taxon>Streptophyta</taxon>
        <taxon>Embryophyta</taxon>
        <taxon>Tracheophyta</taxon>
        <taxon>Spermatophyta</taxon>
        <taxon>Magnoliopsida</taxon>
        <taxon>eudicotyledons</taxon>
        <taxon>Gunneridae</taxon>
        <taxon>Pentapetalae</taxon>
        <taxon>rosids</taxon>
        <taxon>fabids</taxon>
        <taxon>Malpighiales</taxon>
        <taxon>Salicaceae</taxon>
        <taxon>Saliceae</taxon>
        <taxon>Populus</taxon>
    </lineage>
</organism>
<dbReference type="EMBL" id="JAAWWB010000011">
    <property type="protein sequence ID" value="KAG6772129.1"/>
    <property type="molecule type" value="Genomic_DNA"/>
</dbReference>
<dbReference type="GO" id="GO:0031145">
    <property type="term" value="P:anaphase-promoting complex-dependent catabolic process"/>
    <property type="evidence" value="ECO:0007669"/>
    <property type="project" value="TreeGrafter"/>
</dbReference>
<feature type="repeat" description="TPR" evidence="2">
    <location>
        <begin position="644"/>
        <end position="677"/>
    </location>
</feature>
<keyword evidence="4" id="KW-1133">Transmembrane helix</keyword>
<dbReference type="GO" id="GO:0016567">
    <property type="term" value="P:protein ubiquitination"/>
    <property type="evidence" value="ECO:0007669"/>
    <property type="project" value="TreeGrafter"/>
</dbReference>
<feature type="compositionally biased region" description="Polar residues" evidence="3">
    <location>
        <begin position="473"/>
        <end position="482"/>
    </location>
</feature>
<feature type="transmembrane region" description="Helical" evidence="4">
    <location>
        <begin position="362"/>
        <end position="383"/>
    </location>
</feature>
<dbReference type="AlphaFoldDB" id="A0A8X8D100"/>
<keyword evidence="6" id="KW-1185">Reference proteome</keyword>
<gene>
    <name evidence="5" type="ORF">POTOM_023525</name>
</gene>
<feature type="region of interest" description="Disordered" evidence="3">
    <location>
        <begin position="469"/>
        <end position="491"/>
    </location>
</feature>
<dbReference type="Pfam" id="PF13181">
    <property type="entry name" value="TPR_8"/>
    <property type="match status" value="2"/>
</dbReference>
<dbReference type="Pfam" id="PF14559">
    <property type="entry name" value="TPR_19"/>
    <property type="match status" value="1"/>
</dbReference>
<dbReference type="InterPro" id="IPR019734">
    <property type="entry name" value="TPR_rpt"/>
</dbReference>
<evidence type="ECO:0000256" key="2">
    <source>
        <dbReference type="PROSITE-ProRule" id="PRU00339"/>
    </source>
</evidence>
<comment type="caution">
    <text evidence="5">The sequence shown here is derived from an EMBL/GenBank/DDBJ whole genome shotgun (WGS) entry which is preliminary data.</text>
</comment>
<dbReference type="GO" id="GO:0005737">
    <property type="term" value="C:cytoplasm"/>
    <property type="evidence" value="ECO:0007669"/>
    <property type="project" value="TreeGrafter"/>
</dbReference>
<feature type="transmembrane region" description="Helical" evidence="4">
    <location>
        <begin position="624"/>
        <end position="643"/>
    </location>
</feature>
<dbReference type="Proteomes" id="UP000886885">
    <property type="component" value="Chromosome 6A"/>
</dbReference>
<dbReference type="Pfam" id="PF12895">
    <property type="entry name" value="ANAPC3"/>
    <property type="match status" value="1"/>
</dbReference>
<reference evidence="5" key="1">
    <citation type="journal article" date="2020" name="bioRxiv">
        <title>Hybrid origin of Populus tomentosa Carr. identified through genome sequencing and phylogenomic analysis.</title>
        <authorList>
            <person name="An X."/>
            <person name="Gao K."/>
            <person name="Chen Z."/>
            <person name="Li J."/>
            <person name="Yang X."/>
            <person name="Yang X."/>
            <person name="Zhou J."/>
            <person name="Guo T."/>
            <person name="Zhao T."/>
            <person name="Huang S."/>
            <person name="Miao D."/>
            <person name="Khan W.U."/>
            <person name="Rao P."/>
            <person name="Ye M."/>
            <person name="Lei B."/>
            <person name="Liao W."/>
            <person name="Wang J."/>
            <person name="Ji L."/>
            <person name="Li Y."/>
            <person name="Guo B."/>
            <person name="Mustafa N.S."/>
            <person name="Li S."/>
            <person name="Yun Q."/>
            <person name="Keller S.R."/>
            <person name="Mao J."/>
            <person name="Zhang R."/>
            <person name="Strauss S.H."/>
        </authorList>
    </citation>
    <scope>NUCLEOTIDE SEQUENCE</scope>
    <source>
        <strain evidence="5">GM15</strain>
        <tissue evidence="5">Leaf</tissue>
    </source>
</reference>
<dbReference type="GO" id="GO:0051301">
    <property type="term" value="P:cell division"/>
    <property type="evidence" value="ECO:0007669"/>
    <property type="project" value="TreeGrafter"/>
</dbReference>
<keyword evidence="4" id="KW-0472">Membrane</keyword>
<evidence type="ECO:0000256" key="1">
    <source>
        <dbReference type="ARBA" id="ARBA00022803"/>
    </source>
</evidence>
<evidence type="ECO:0000256" key="3">
    <source>
        <dbReference type="SAM" id="MobiDB-lite"/>
    </source>
</evidence>
<evidence type="ECO:0000313" key="5">
    <source>
        <dbReference type="EMBL" id="KAG6772129.1"/>
    </source>
</evidence>
<dbReference type="PROSITE" id="PS50005">
    <property type="entry name" value="TPR"/>
    <property type="match status" value="4"/>
</dbReference>
<name>A0A8X8D100_POPTO</name>
<accession>A0A8X8D100</accession>
<dbReference type="SMART" id="SM00028">
    <property type="entry name" value="TPR"/>
    <property type="match status" value="7"/>
</dbReference>
<keyword evidence="1 2" id="KW-0802">TPR repeat</keyword>
<evidence type="ECO:0000313" key="6">
    <source>
        <dbReference type="Proteomes" id="UP000886885"/>
    </source>
</evidence>
<dbReference type="OrthoDB" id="329563at2759"/>
<proteinExistence type="predicted"/>
<protein>
    <submittedName>
        <fullName evidence="5">Uncharacterized protein</fullName>
    </submittedName>
</protein>